<evidence type="ECO:0000313" key="4">
    <source>
        <dbReference type="EMBL" id="GEA50416.1"/>
    </source>
</evidence>
<keyword evidence="1 2" id="KW-0732">Signal</keyword>
<name>A0A4Y3HTK6_9VIBR</name>
<evidence type="ECO:0000256" key="1">
    <source>
        <dbReference type="ARBA" id="ARBA00022729"/>
    </source>
</evidence>
<accession>A0A4Y3HTK6</accession>
<dbReference type="Gene3D" id="3.10.105.10">
    <property type="entry name" value="Dipeptide-binding Protein, Domain 3"/>
    <property type="match status" value="1"/>
</dbReference>
<dbReference type="OrthoDB" id="9803988at2"/>
<organism evidence="4 5">
    <name type="scientific">Vibrio inusitatus NBRC 102082</name>
    <dbReference type="NCBI Taxonomy" id="1219070"/>
    <lineage>
        <taxon>Bacteria</taxon>
        <taxon>Pseudomonadati</taxon>
        <taxon>Pseudomonadota</taxon>
        <taxon>Gammaproteobacteria</taxon>
        <taxon>Vibrionales</taxon>
        <taxon>Vibrionaceae</taxon>
        <taxon>Vibrio</taxon>
    </lineage>
</organism>
<feature type="signal peptide" evidence="2">
    <location>
        <begin position="1"/>
        <end position="19"/>
    </location>
</feature>
<protein>
    <submittedName>
        <fullName evidence="4">ABC transporter substrate-binding protein</fullName>
    </submittedName>
</protein>
<dbReference type="Gene3D" id="3.40.190.10">
    <property type="entry name" value="Periplasmic binding protein-like II"/>
    <property type="match status" value="1"/>
</dbReference>
<sequence length="602" mass="68973">MLKRTLLTSAILCSPWLHAQVIESTYLSGFGDAKHTSGFEHLDYVNPSAPKGGHVTYGAIGTYDSFNRYGSRGKPGAMTGEIYDTLMFSPTDEINTSYPLIAEKVRYEDDFSWMEVDINPNAKFQDGVPITAKDVEFTFQKFLDQGVPQYKTYFKKIKSVKAISDKTARIEMAEPDRDVLFALVQGMAVLPEHFWKGKDLSQPLSQPPVGSGPYKIDSFKSGQSITYARVTDYWAESLPVNIGRNNFDTIQYDYYRDDTVMLEAFKAGEYDLRQEGTAKFWATSYTGTNFDKGYIIKEEIAHQIPQSMQGFIYNTESDIFQDPKVREALTYALDFEWMNKNMFYHQYARTSSYFQNTDYQASGKPSKAELEVLEPIKDQVPERVFGDSYAPPKSDASGRIRTQMRTAIKLLKEAGWETKNGVLTNSKTGKPFEFELMVYSPTTERIADPLKKNLSNIGINMKVRTVDTTQYLKRWHERDYDMIFSSYSANAYPSTNLKIAWNSNFIDSTYNQAGVRNKAIDYLTEEIDTHQQDPEKLKALGPALDRVLTWNFYAIPAWHTGAFRVATWDKFTRPEIRPEYDLGLDTWWIDTEKASKLPAKRR</sequence>
<dbReference type="InterPro" id="IPR000914">
    <property type="entry name" value="SBP_5_dom"/>
</dbReference>
<dbReference type="GO" id="GO:1904680">
    <property type="term" value="F:peptide transmembrane transporter activity"/>
    <property type="evidence" value="ECO:0007669"/>
    <property type="project" value="TreeGrafter"/>
</dbReference>
<dbReference type="PANTHER" id="PTHR30290">
    <property type="entry name" value="PERIPLASMIC BINDING COMPONENT OF ABC TRANSPORTER"/>
    <property type="match status" value="1"/>
</dbReference>
<dbReference type="GO" id="GO:0043190">
    <property type="term" value="C:ATP-binding cassette (ABC) transporter complex"/>
    <property type="evidence" value="ECO:0007669"/>
    <property type="project" value="InterPro"/>
</dbReference>
<keyword evidence="5" id="KW-1185">Reference proteome</keyword>
<dbReference type="RefSeq" id="WP_141344805.1">
    <property type="nucleotide sequence ID" value="NZ_BJLF01000004.1"/>
</dbReference>
<proteinExistence type="predicted"/>
<dbReference type="GO" id="GO:0030288">
    <property type="term" value="C:outer membrane-bounded periplasmic space"/>
    <property type="evidence" value="ECO:0007669"/>
    <property type="project" value="TreeGrafter"/>
</dbReference>
<dbReference type="PIRSF" id="PIRSF002741">
    <property type="entry name" value="MppA"/>
    <property type="match status" value="1"/>
</dbReference>
<dbReference type="InterPro" id="IPR030678">
    <property type="entry name" value="Peptide/Ni-bd"/>
</dbReference>
<dbReference type="Pfam" id="PF00496">
    <property type="entry name" value="SBP_bac_5"/>
    <property type="match status" value="1"/>
</dbReference>
<evidence type="ECO:0000259" key="3">
    <source>
        <dbReference type="Pfam" id="PF00496"/>
    </source>
</evidence>
<feature type="chain" id="PRO_5021487743" evidence="2">
    <location>
        <begin position="20"/>
        <end position="602"/>
    </location>
</feature>
<dbReference type="InterPro" id="IPR039424">
    <property type="entry name" value="SBP_5"/>
</dbReference>
<gene>
    <name evidence="4" type="ORF">VIN01S_12200</name>
</gene>
<dbReference type="SUPFAM" id="SSF53850">
    <property type="entry name" value="Periplasmic binding protein-like II"/>
    <property type="match status" value="1"/>
</dbReference>
<dbReference type="EMBL" id="BJLF01000004">
    <property type="protein sequence ID" value="GEA50416.1"/>
    <property type="molecule type" value="Genomic_DNA"/>
</dbReference>
<evidence type="ECO:0000313" key="5">
    <source>
        <dbReference type="Proteomes" id="UP000318717"/>
    </source>
</evidence>
<dbReference type="PANTHER" id="PTHR30290:SF64">
    <property type="entry name" value="ABC TRANSPORTER PERIPLASMIC BINDING PROTEIN"/>
    <property type="match status" value="1"/>
</dbReference>
<dbReference type="GO" id="GO:0042884">
    <property type="term" value="P:microcin transport"/>
    <property type="evidence" value="ECO:0007669"/>
    <property type="project" value="TreeGrafter"/>
</dbReference>
<dbReference type="CDD" id="cd08497">
    <property type="entry name" value="MbnE-like"/>
    <property type="match status" value="1"/>
</dbReference>
<evidence type="ECO:0000256" key="2">
    <source>
        <dbReference type="SAM" id="SignalP"/>
    </source>
</evidence>
<reference evidence="4 5" key="1">
    <citation type="submission" date="2019-06" db="EMBL/GenBank/DDBJ databases">
        <title>Whole genome shotgun sequence of Vibrio inusitatus NBRC 102082.</title>
        <authorList>
            <person name="Hosoyama A."/>
            <person name="Uohara A."/>
            <person name="Ohji S."/>
            <person name="Ichikawa N."/>
        </authorList>
    </citation>
    <scope>NUCLEOTIDE SEQUENCE [LARGE SCALE GENOMIC DNA]</scope>
    <source>
        <strain evidence="4 5">NBRC 102082</strain>
    </source>
</reference>
<comment type="caution">
    <text evidence="4">The sequence shown here is derived from an EMBL/GenBank/DDBJ whole genome shotgun (WGS) entry which is preliminary data.</text>
</comment>
<feature type="domain" description="Solute-binding protein family 5" evidence="3">
    <location>
        <begin position="98"/>
        <end position="497"/>
    </location>
</feature>
<dbReference type="AlphaFoldDB" id="A0A4Y3HTK6"/>
<dbReference type="GO" id="GO:0015833">
    <property type="term" value="P:peptide transport"/>
    <property type="evidence" value="ECO:0007669"/>
    <property type="project" value="TreeGrafter"/>
</dbReference>
<dbReference type="Proteomes" id="UP000318717">
    <property type="component" value="Unassembled WGS sequence"/>
</dbReference>